<name>A0A9P8C8Z3_9HELO</name>
<dbReference type="EMBL" id="MU251403">
    <property type="protein sequence ID" value="KAG9236611.1"/>
    <property type="molecule type" value="Genomic_DNA"/>
</dbReference>
<evidence type="ECO:0000313" key="3">
    <source>
        <dbReference type="Proteomes" id="UP000824998"/>
    </source>
</evidence>
<reference evidence="2" key="1">
    <citation type="journal article" date="2021" name="IMA Fungus">
        <title>Genomic characterization of three marine fungi, including Emericellopsis atlantica sp. nov. with signatures of a generalist lifestyle and marine biomass degradation.</title>
        <authorList>
            <person name="Hagestad O.C."/>
            <person name="Hou L."/>
            <person name="Andersen J.H."/>
            <person name="Hansen E.H."/>
            <person name="Altermark B."/>
            <person name="Li C."/>
            <person name="Kuhnert E."/>
            <person name="Cox R.J."/>
            <person name="Crous P.W."/>
            <person name="Spatafora J.W."/>
            <person name="Lail K."/>
            <person name="Amirebrahimi M."/>
            <person name="Lipzen A."/>
            <person name="Pangilinan J."/>
            <person name="Andreopoulos W."/>
            <person name="Hayes R.D."/>
            <person name="Ng V."/>
            <person name="Grigoriev I.V."/>
            <person name="Jackson S.A."/>
            <person name="Sutton T.D.S."/>
            <person name="Dobson A.D.W."/>
            <person name="Rama T."/>
        </authorList>
    </citation>
    <scope>NUCLEOTIDE SEQUENCE</scope>
    <source>
        <strain evidence="2">TRa018bII</strain>
    </source>
</reference>
<evidence type="ECO:0000256" key="1">
    <source>
        <dbReference type="SAM" id="Phobius"/>
    </source>
</evidence>
<accession>A0A9P8C8Z3</accession>
<keyword evidence="1" id="KW-0472">Membrane</keyword>
<organism evidence="2 3">
    <name type="scientific">Amylocarpus encephaloides</name>
    <dbReference type="NCBI Taxonomy" id="45428"/>
    <lineage>
        <taxon>Eukaryota</taxon>
        <taxon>Fungi</taxon>
        <taxon>Dikarya</taxon>
        <taxon>Ascomycota</taxon>
        <taxon>Pezizomycotina</taxon>
        <taxon>Leotiomycetes</taxon>
        <taxon>Helotiales</taxon>
        <taxon>Helotiales incertae sedis</taxon>
        <taxon>Amylocarpus</taxon>
    </lineage>
</organism>
<gene>
    <name evidence="2" type="ORF">BJ875DRAFT_215115</name>
</gene>
<keyword evidence="3" id="KW-1185">Reference proteome</keyword>
<sequence length="151" mass="16552">MSSSFYESTSSVLRRPVDKGAIRSTHCLEAGFHEAFGDCDSDFLHTLPLRMLLSSYPLILLSSYPVVLSSCILPLFLFSPLLLLSSSSARTAVVTLVPAKSSLHDQMSFELAFPRFAGGCMQPLERHGLMLVALDWVKCSVDDLLAHRSSS</sequence>
<evidence type="ECO:0000313" key="2">
    <source>
        <dbReference type="EMBL" id="KAG9236611.1"/>
    </source>
</evidence>
<protein>
    <submittedName>
        <fullName evidence="2">Uncharacterized protein</fullName>
    </submittedName>
</protein>
<keyword evidence="1" id="KW-1133">Transmembrane helix</keyword>
<keyword evidence="1" id="KW-0812">Transmembrane</keyword>
<proteinExistence type="predicted"/>
<dbReference type="Proteomes" id="UP000824998">
    <property type="component" value="Unassembled WGS sequence"/>
</dbReference>
<dbReference type="AlphaFoldDB" id="A0A9P8C8Z3"/>
<comment type="caution">
    <text evidence="2">The sequence shown here is derived from an EMBL/GenBank/DDBJ whole genome shotgun (WGS) entry which is preliminary data.</text>
</comment>
<feature type="transmembrane region" description="Helical" evidence="1">
    <location>
        <begin position="58"/>
        <end position="84"/>
    </location>
</feature>